<feature type="non-terminal residue" evidence="2">
    <location>
        <position position="1"/>
    </location>
</feature>
<dbReference type="PANTHER" id="PTHR10948:SF23">
    <property type="entry name" value="TRANSPOSASE INSI FOR INSERTION SEQUENCE ELEMENT IS30A-RELATED"/>
    <property type="match status" value="1"/>
</dbReference>
<comment type="caution">
    <text evidence="2">The sequence shown here is derived from an EMBL/GenBank/DDBJ whole genome shotgun (WGS) entry which is preliminary data.</text>
</comment>
<feature type="domain" description="Transposase IS30-like HTH" evidence="1">
    <location>
        <begin position="1"/>
        <end position="44"/>
    </location>
</feature>
<feature type="non-terminal residue" evidence="2">
    <location>
        <position position="293"/>
    </location>
</feature>
<reference evidence="2" key="1">
    <citation type="submission" date="2020-08" db="EMBL/GenBank/DDBJ databases">
        <title>Genome public.</title>
        <authorList>
            <person name="Liu C."/>
            <person name="Sun Q."/>
        </authorList>
    </citation>
    <scope>NUCLEOTIDE SEQUENCE</scope>
    <source>
        <strain evidence="2">NSJ-32</strain>
    </source>
</reference>
<dbReference type="PANTHER" id="PTHR10948">
    <property type="entry name" value="TRANSPOSASE"/>
    <property type="match status" value="1"/>
</dbReference>
<protein>
    <submittedName>
        <fullName evidence="2">Helix-turn-helix domain-containing protein</fullName>
    </submittedName>
</protein>
<dbReference type="InterPro" id="IPR025246">
    <property type="entry name" value="IS30-like_HTH"/>
</dbReference>
<proteinExistence type="predicted"/>
<dbReference type="InterPro" id="IPR051917">
    <property type="entry name" value="Transposase-Integrase"/>
</dbReference>
<evidence type="ECO:0000313" key="3">
    <source>
        <dbReference type="Proteomes" id="UP000657006"/>
    </source>
</evidence>
<sequence length="293" mass="33532">KNKHLTLEERKVIEDCLGKRMTFKAISQLVQKDPTTISYEIKHHRQEHRNSFTYDHEPCPLLLKAPFVCNGCSKRHCSSCHSPHFLYRASLAHSEYRTLLSDAREGIPLNKEDFYKTDRIISNALRRGQHLYHIMANSPEIACSKSTVYRHFKKGYYSASRIDLPRAVKFKPRRVRQPDYVPAGIRLGRSYDDFLDYCSLHGLERHVELDTVVGRIAGKVIMTVHFTSCNFMAGILLDNKTAAQGAEHFRSLKDRLRNAGLSVPAIMDALLCDNGGEFADAFSFENDQDGKRE</sequence>
<organism evidence="2 3">
    <name type="scientific">Bianquea renquensis</name>
    <dbReference type="NCBI Taxonomy" id="2763661"/>
    <lineage>
        <taxon>Bacteria</taxon>
        <taxon>Bacillati</taxon>
        <taxon>Bacillota</taxon>
        <taxon>Clostridia</taxon>
        <taxon>Eubacteriales</taxon>
        <taxon>Bianqueaceae</taxon>
        <taxon>Bianquea</taxon>
    </lineage>
</organism>
<gene>
    <name evidence="2" type="ORF">H8730_17420</name>
</gene>
<accession>A0A926DWE2</accession>
<dbReference type="GO" id="GO:0005829">
    <property type="term" value="C:cytosol"/>
    <property type="evidence" value="ECO:0007669"/>
    <property type="project" value="TreeGrafter"/>
</dbReference>
<evidence type="ECO:0000259" key="1">
    <source>
        <dbReference type="Pfam" id="PF13936"/>
    </source>
</evidence>
<dbReference type="GO" id="GO:0004803">
    <property type="term" value="F:transposase activity"/>
    <property type="evidence" value="ECO:0007669"/>
    <property type="project" value="TreeGrafter"/>
</dbReference>
<dbReference type="Proteomes" id="UP000657006">
    <property type="component" value="Unassembled WGS sequence"/>
</dbReference>
<dbReference type="Pfam" id="PF13936">
    <property type="entry name" value="HTH_38"/>
    <property type="match status" value="1"/>
</dbReference>
<keyword evidence="3" id="KW-1185">Reference proteome</keyword>
<evidence type="ECO:0000313" key="2">
    <source>
        <dbReference type="EMBL" id="MBC8545306.1"/>
    </source>
</evidence>
<dbReference type="AlphaFoldDB" id="A0A926DWE2"/>
<dbReference type="GO" id="GO:0032196">
    <property type="term" value="P:transposition"/>
    <property type="evidence" value="ECO:0007669"/>
    <property type="project" value="TreeGrafter"/>
</dbReference>
<name>A0A926DWE2_9FIRM</name>
<dbReference type="EMBL" id="JACRSQ010000100">
    <property type="protein sequence ID" value="MBC8545306.1"/>
    <property type="molecule type" value="Genomic_DNA"/>
</dbReference>